<dbReference type="SUPFAM" id="SSF53335">
    <property type="entry name" value="S-adenosyl-L-methionine-dependent methyltransferases"/>
    <property type="match status" value="1"/>
</dbReference>
<proteinExistence type="predicted"/>
<keyword evidence="5" id="KW-0694">RNA-binding</keyword>
<gene>
    <name evidence="7" type="ORF">EVA_16122</name>
</gene>
<protein>
    <submittedName>
        <fullName evidence="7">tRNA and rRNA cytosine-C5-methylase</fullName>
    </submittedName>
</protein>
<dbReference type="InterPro" id="IPR027391">
    <property type="entry name" value="Nol1_Nop2_Fmu_2"/>
</dbReference>
<evidence type="ECO:0000256" key="5">
    <source>
        <dbReference type="ARBA" id="ARBA00022884"/>
    </source>
</evidence>
<sequence>MAQLPASFVRQIQELLPAEEAAALLTSLNQSPQVSVRNNPRKRIATFDSAEPVPWAQEGHYLAQRPSFTFDPLLHAGCYYVQEASSMFVEQAYRQMDIIPERMLDLCAAPGGKSTLWRSLLPDGALLVANEPMRQRAQILAENLTKWGHPDVVVTQAFPDAFAPLEGFFDVIAADVPCSGEGMFRKDEEAIQEWSLENVDLCAARQWQIVNDIWPTLREGGYFVYSTCTYNRQENEDNVWRICRELGAELVAIPCDPDWGIQGDTTGRDLPVYHFFPSCARGEGFFLALLRKTAPASVSKDKKKKKGGKEQPVTGGATLASWLSDGQDFKLFAMDGDQIHAVRKSLYEAVCRVTATVPSLLAGVALAESKGKKLIPQHGLALSLLRAATAFPTVELDYATAIAYLRRETLVLAADEPRGYVVVTYQGHALGFANNLGSRANNLYPQEWRIRSVAPKAGVEAEGASEV</sequence>
<keyword evidence="3" id="KW-0808">Transferase</keyword>
<dbReference type="Gene3D" id="2.30.130.60">
    <property type="match status" value="1"/>
</dbReference>
<keyword evidence="4" id="KW-0949">S-adenosyl-L-methionine</keyword>
<evidence type="ECO:0000256" key="1">
    <source>
        <dbReference type="ARBA" id="ARBA00022490"/>
    </source>
</evidence>
<dbReference type="AlphaFoldDB" id="J9FLI2"/>
<dbReference type="PRINTS" id="PR02008">
    <property type="entry name" value="RCMTFAMILY"/>
</dbReference>
<evidence type="ECO:0000256" key="3">
    <source>
        <dbReference type="ARBA" id="ARBA00022679"/>
    </source>
</evidence>
<dbReference type="Pfam" id="PF13636">
    <property type="entry name" value="Methyltranf_PUA"/>
    <property type="match status" value="1"/>
</dbReference>
<keyword evidence="2 7" id="KW-0489">Methyltransferase</keyword>
<keyword evidence="1" id="KW-0963">Cytoplasm</keyword>
<evidence type="ECO:0000256" key="4">
    <source>
        <dbReference type="ARBA" id="ARBA00022691"/>
    </source>
</evidence>
<dbReference type="GO" id="GO:0008173">
    <property type="term" value="F:RNA methyltransferase activity"/>
    <property type="evidence" value="ECO:0007669"/>
    <property type="project" value="InterPro"/>
</dbReference>
<name>J9FLI2_9ZZZZ</name>
<dbReference type="Pfam" id="PF17125">
    <property type="entry name" value="Methyltr_RsmF_N"/>
    <property type="match status" value="1"/>
</dbReference>
<reference evidence="7" key="1">
    <citation type="journal article" date="2012" name="PLoS ONE">
        <title>Gene sets for utilization of primary and secondary nutrition supplies in the distal gut of endangered iberian lynx.</title>
        <authorList>
            <person name="Alcaide M."/>
            <person name="Messina E."/>
            <person name="Richter M."/>
            <person name="Bargiela R."/>
            <person name="Peplies J."/>
            <person name="Huws S.A."/>
            <person name="Newbold C.J."/>
            <person name="Golyshin P.N."/>
            <person name="Simon M.A."/>
            <person name="Lopez G."/>
            <person name="Yakimov M.M."/>
            <person name="Ferrer M."/>
        </authorList>
    </citation>
    <scope>NUCLEOTIDE SEQUENCE</scope>
</reference>
<dbReference type="EMBL" id="AMCI01005616">
    <property type="protein sequence ID" value="EJW95771.1"/>
    <property type="molecule type" value="Genomic_DNA"/>
</dbReference>
<comment type="caution">
    <text evidence="7">The sequence shown here is derived from an EMBL/GenBank/DDBJ whole genome shotgun (WGS) entry which is preliminary data.</text>
</comment>
<evidence type="ECO:0000259" key="6">
    <source>
        <dbReference type="PROSITE" id="PS51686"/>
    </source>
</evidence>
<dbReference type="Gene3D" id="3.30.70.1170">
    <property type="entry name" value="Sun protein, domain 3"/>
    <property type="match status" value="1"/>
</dbReference>
<evidence type="ECO:0000313" key="7">
    <source>
        <dbReference type="EMBL" id="EJW95771.1"/>
    </source>
</evidence>
<dbReference type="PANTHER" id="PTHR22807:SF30">
    <property type="entry name" value="28S RRNA (CYTOSINE(4447)-C(5))-METHYLTRANSFERASE-RELATED"/>
    <property type="match status" value="1"/>
</dbReference>
<evidence type="ECO:0000256" key="2">
    <source>
        <dbReference type="ARBA" id="ARBA00022603"/>
    </source>
</evidence>
<dbReference type="InterPro" id="IPR023267">
    <property type="entry name" value="RCMT"/>
</dbReference>
<feature type="domain" description="SAM-dependent MTase RsmB/NOP-type" evidence="6">
    <location>
        <begin position="11"/>
        <end position="293"/>
    </location>
</feature>
<dbReference type="InterPro" id="IPR049560">
    <property type="entry name" value="MeTrfase_RsmB-F_NOP2_cat"/>
</dbReference>
<organism evidence="7">
    <name type="scientific">gut metagenome</name>
    <dbReference type="NCBI Taxonomy" id="749906"/>
    <lineage>
        <taxon>unclassified sequences</taxon>
        <taxon>metagenomes</taxon>
        <taxon>organismal metagenomes</taxon>
    </lineage>
</organism>
<accession>J9FLI2</accession>
<dbReference type="Pfam" id="PF01189">
    <property type="entry name" value="Methyltr_RsmB-F"/>
    <property type="match status" value="1"/>
</dbReference>
<dbReference type="InterPro" id="IPR031341">
    <property type="entry name" value="Methyltr_RsmF_N"/>
</dbReference>
<dbReference type="InterPro" id="IPR001678">
    <property type="entry name" value="MeTrfase_RsmB-F_NOP2_dom"/>
</dbReference>
<dbReference type="Gene3D" id="3.40.50.150">
    <property type="entry name" value="Vaccinia Virus protein VP39"/>
    <property type="match status" value="1"/>
</dbReference>
<dbReference type="PROSITE" id="PS51686">
    <property type="entry name" value="SAM_MT_RSMB_NOP"/>
    <property type="match status" value="1"/>
</dbReference>
<dbReference type="GO" id="GO:0001510">
    <property type="term" value="P:RNA methylation"/>
    <property type="evidence" value="ECO:0007669"/>
    <property type="project" value="InterPro"/>
</dbReference>
<dbReference type="PANTHER" id="PTHR22807">
    <property type="entry name" value="NOP2 YEAST -RELATED NOL1/NOP2/FMU SUN DOMAIN-CONTAINING"/>
    <property type="match status" value="1"/>
</dbReference>
<dbReference type="GO" id="GO:0003723">
    <property type="term" value="F:RNA binding"/>
    <property type="evidence" value="ECO:0007669"/>
    <property type="project" value="UniProtKB-KW"/>
</dbReference>
<dbReference type="InterPro" id="IPR029063">
    <property type="entry name" value="SAM-dependent_MTases_sf"/>
</dbReference>